<keyword evidence="5 6" id="KW-0472">Membrane</keyword>
<protein>
    <submittedName>
        <fullName evidence="7">Heme exporter protein B</fullName>
    </submittedName>
</protein>
<evidence type="ECO:0000313" key="8">
    <source>
        <dbReference type="Proteomes" id="UP000317557"/>
    </source>
</evidence>
<keyword evidence="4 6" id="KW-1133">Transmembrane helix</keyword>
<gene>
    <name evidence="7" type="ORF">SAMN06265219_104170</name>
</gene>
<feature type="transmembrane region" description="Helical" evidence="6">
    <location>
        <begin position="199"/>
        <end position="219"/>
    </location>
</feature>
<evidence type="ECO:0000256" key="6">
    <source>
        <dbReference type="SAM" id="Phobius"/>
    </source>
</evidence>
<reference evidence="7 8" key="1">
    <citation type="submission" date="2017-05" db="EMBL/GenBank/DDBJ databases">
        <authorList>
            <person name="Varghese N."/>
            <person name="Submissions S."/>
        </authorList>
    </citation>
    <scope>NUCLEOTIDE SEQUENCE [LARGE SCALE GENOMIC DNA]</scope>
    <source>
        <strain evidence="7 8">DSM 21985</strain>
    </source>
</reference>
<feature type="transmembrane region" description="Helical" evidence="6">
    <location>
        <begin position="55"/>
        <end position="74"/>
    </location>
</feature>
<evidence type="ECO:0000256" key="5">
    <source>
        <dbReference type="ARBA" id="ARBA00023136"/>
    </source>
</evidence>
<evidence type="ECO:0000256" key="2">
    <source>
        <dbReference type="ARBA" id="ARBA00010544"/>
    </source>
</evidence>
<dbReference type="GO" id="GO:0016020">
    <property type="term" value="C:membrane"/>
    <property type="evidence" value="ECO:0007669"/>
    <property type="project" value="UniProtKB-SubCell"/>
</dbReference>
<evidence type="ECO:0000256" key="1">
    <source>
        <dbReference type="ARBA" id="ARBA00004141"/>
    </source>
</evidence>
<dbReference type="AlphaFoldDB" id="A0A521C506"/>
<comment type="similarity">
    <text evidence="2">Belongs to the CcmB/CycW/HelB family.</text>
</comment>
<dbReference type="Proteomes" id="UP000317557">
    <property type="component" value="Unassembled WGS sequence"/>
</dbReference>
<proteinExistence type="inferred from homology"/>
<dbReference type="GO" id="GO:0015232">
    <property type="term" value="F:heme transmembrane transporter activity"/>
    <property type="evidence" value="ECO:0007669"/>
    <property type="project" value="InterPro"/>
</dbReference>
<dbReference type="InterPro" id="IPR003544">
    <property type="entry name" value="Cyt_c_biogenesis_CcmB"/>
</dbReference>
<accession>A0A521C506</accession>
<dbReference type="PRINTS" id="PR01414">
    <property type="entry name" value="CCMBBIOGNSIS"/>
</dbReference>
<evidence type="ECO:0000256" key="3">
    <source>
        <dbReference type="ARBA" id="ARBA00022692"/>
    </source>
</evidence>
<organism evidence="7 8">
    <name type="scientific">Gracilimonas mengyeensis</name>
    <dbReference type="NCBI Taxonomy" id="1302730"/>
    <lineage>
        <taxon>Bacteria</taxon>
        <taxon>Pseudomonadati</taxon>
        <taxon>Balneolota</taxon>
        <taxon>Balneolia</taxon>
        <taxon>Balneolales</taxon>
        <taxon>Balneolaceae</taxon>
        <taxon>Gracilimonas</taxon>
    </lineage>
</organism>
<dbReference type="RefSeq" id="WP_142453777.1">
    <property type="nucleotide sequence ID" value="NZ_FXTP01000004.1"/>
</dbReference>
<dbReference type="EMBL" id="FXTP01000004">
    <property type="protein sequence ID" value="SMO54536.1"/>
    <property type="molecule type" value="Genomic_DNA"/>
</dbReference>
<name>A0A521C506_9BACT</name>
<feature type="transmembrane region" description="Helical" evidence="6">
    <location>
        <begin position="21"/>
        <end position="43"/>
    </location>
</feature>
<comment type="subcellular location">
    <subcellularLocation>
        <location evidence="1">Membrane</location>
        <topology evidence="1">Multi-pass membrane protein</topology>
    </subcellularLocation>
</comment>
<sequence length="221" mass="24216">MQWIRSTLTILKKDLQIELRTRFAFNMVLAFVAAAMLLVLFTLRADQLEPGPKSGLVWIIILFAALSALSRSFIAETDKRTFDLLRIYAEGTVVYTGKLLYNFLFTLLINVATFAGYIFMMGLSIQSWPAFLVMLIVGTAGLSGVATMTAAVVSQADRKGAIFSVLSIPLFMPLVLLLADISKTAFVSGGDGSWNNYTALIGFAGVTITAGVLLFDYIWEE</sequence>
<keyword evidence="8" id="KW-1185">Reference proteome</keyword>
<evidence type="ECO:0000256" key="4">
    <source>
        <dbReference type="ARBA" id="ARBA00022989"/>
    </source>
</evidence>
<feature type="transmembrane region" description="Helical" evidence="6">
    <location>
        <begin position="160"/>
        <end position="179"/>
    </location>
</feature>
<dbReference type="OrthoDB" id="9788444at2"/>
<keyword evidence="3 6" id="KW-0812">Transmembrane</keyword>
<feature type="transmembrane region" description="Helical" evidence="6">
    <location>
        <begin position="99"/>
        <end position="119"/>
    </location>
</feature>
<dbReference type="Pfam" id="PF03379">
    <property type="entry name" value="CcmB"/>
    <property type="match status" value="1"/>
</dbReference>
<evidence type="ECO:0000313" key="7">
    <source>
        <dbReference type="EMBL" id="SMO54536.1"/>
    </source>
</evidence>
<dbReference type="GO" id="GO:0017004">
    <property type="term" value="P:cytochrome complex assembly"/>
    <property type="evidence" value="ECO:0007669"/>
    <property type="project" value="InterPro"/>
</dbReference>
<feature type="transmembrane region" description="Helical" evidence="6">
    <location>
        <begin position="131"/>
        <end position="153"/>
    </location>
</feature>